<gene>
    <name evidence="1" type="ORF">UFOPK1581_00602</name>
</gene>
<name>A0A6J6D8X1_9ZZZZ</name>
<dbReference type="EMBL" id="CAEZTB010000092">
    <property type="protein sequence ID" value="CAB4558048.1"/>
    <property type="molecule type" value="Genomic_DNA"/>
</dbReference>
<dbReference type="AlphaFoldDB" id="A0A6J6D8X1"/>
<reference evidence="1" key="1">
    <citation type="submission" date="2020-05" db="EMBL/GenBank/DDBJ databases">
        <authorList>
            <person name="Chiriac C."/>
            <person name="Salcher M."/>
            <person name="Ghai R."/>
            <person name="Kavagutti S V."/>
        </authorList>
    </citation>
    <scope>NUCLEOTIDE SEQUENCE</scope>
</reference>
<organism evidence="1">
    <name type="scientific">freshwater metagenome</name>
    <dbReference type="NCBI Taxonomy" id="449393"/>
    <lineage>
        <taxon>unclassified sequences</taxon>
        <taxon>metagenomes</taxon>
        <taxon>ecological metagenomes</taxon>
    </lineage>
</organism>
<accession>A0A6J6D8X1</accession>
<sequence length="69" mass="7664">MATDPRLALTQLIAALEKHFEAVAAQRGTGDSSVERAYDQLEDSFINYEEALTEEYGEFLPIAIADEDN</sequence>
<proteinExistence type="predicted"/>
<evidence type="ECO:0000313" key="1">
    <source>
        <dbReference type="EMBL" id="CAB4558048.1"/>
    </source>
</evidence>
<protein>
    <submittedName>
        <fullName evidence="1">Unannotated protein</fullName>
    </submittedName>
</protein>